<proteinExistence type="predicted"/>
<dbReference type="RefSeq" id="WP_118107921.1">
    <property type="nucleotide sequence ID" value="NZ_JABWDG010000021.1"/>
</dbReference>
<dbReference type="Proteomes" id="UP001199750">
    <property type="component" value="Unassembled WGS sequence"/>
</dbReference>
<name>A0A412WI09_9BACT</name>
<evidence type="ECO:0000313" key="4">
    <source>
        <dbReference type="Proteomes" id="UP000283426"/>
    </source>
</evidence>
<reference evidence="3 4" key="1">
    <citation type="submission" date="2018-08" db="EMBL/GenBank/DDBJ databases">
        <title>A genome reference for cultivated species of the human gut microbiota.</title>
        <authorList>
            <person name="Zou Y."/>
            <person name="Xue W."/>
            <person name="Luo G."/>
        </authorList>
    </citation>
    <scope>NUCLEOTIDE SEQUENCE [LARGE SCALE GENOMIC DNA]</scope>
    <source>
        <strain evidence="3 4">AF14-6AC</strain>
    </source>
</reference>
<evidence type="ECO:0008006" key="5">
    <source>
        <dbReference type="Google" id="ProtNLM"/>
    </source>
</evidence>
<feature type="signal peptide" evidence="1">
    <location>
        <begin position="1"/>
        <end position="21"/>
    </location>
</feature>
<dbReference type="PROSITE" id="PS51257">
    <property type="entry name" value="PROKAR_LIPOPROTEIN"/>
    <property type="match status" value="1"/>
</dbReference>
<gene>
    <name evidence="3" type="ORF">DWW24_08505</name>
    <name evidence="2" type="ORF">L0P03_20995</name>
</gene>
<dbReference type="Proteomes" id="UP000283426">
    <property type="component" value="Unassembled WGS sequence"/>
</dbReference>
<evidence type="ECO:0000313" key="3">
    <source>
        <dbReference type="EMBL" id="RGV26764.1"/>
    </source>
</evidence>
<evidence type="ECO:0000256" key="1">
    <source>
        <dbReference type="SAM" id="SignalP"/>
    </source>
</evidence>
<evidence type="ECO:0000313" key="2">
    <source>
        <dbReference type="EMBL" id="MCG4962296.1"/>
    </source>
</evidence>
<feature type="chain" id="PRO_5042713588" description="EfeO-type cupredoxin-like domain-containing protein" evidence="1">
    <location>
        <begin position="22"/>
        <end position="146"/>
    </location>
</feature>
<sequence length="146" mass="16618">MKTNRTIFTLLLLGFFSMLFSCDTDYLYNTEIRIENASQHDVEIIVEKPSSEFLTGSVALKSGTTFTTKHSIDGGYGLPNPVDAQIKFDDGTTITHHSEDGDTYHNFCSATAFEKKMQGKRSVEYIFEFTDEDYEYARKHADKTKI</sequence>
<keyword evidence="1" id="KW-0732">Signal</keyword>
<protein>
    <recommendedName>
        <fullName evidence="5">EfeO-type cupredoxin-like domain-containing protein</fullName>
    </recommendedName>
</protein>
<dbReference type="EMBL" id="JAKNDN010000072">
    <property type="protein sequence ID" value="MCG4962296.1"/>
    <property type="molecule type" value="Genomic_DNA"/>
</dbReference>
<accession>A0A412WI09</accession>
<organism evidence="3 4">
    <name type="scientific">Odoribacter splanchnicus</name>
    <dbReference type="NCBI Taxonomy" id="28118"/>
    <lineage>
        <taxon>Bacteria</taxon>
        <taxon>Pseudomonadati</taxon>
        <taxon>Bacteroidota</taxon>
        <taxon>Bacteroidia</taxon>
        <taxon>Bacteroidales</taxon>
        <taxon>Odoribacteraceae</taxon>
        <taxon>Odoribacter</taxon>
    </lineage>
</organism>
<comment type="caution">
    <text evidence="3">The sequence shown here is derived from an EMBL/GenBank/DDBJ whole genome shotgun (WGS) entry which is preliminary data.</text>
</comment>
<dbReference type="AlphaFoldDB" id="A0A412WI09"/>
<reference evidence="2" key="2">
    <citation type="submission" date="2022-01" db="EMBL/GenBank/DDBJ databases">
        <title>Collection of gut derived symbiotic bacterial strains cultured from healthy donors.</title>
        <authorList>
            <person name="Lin H."/>
            <person name="Kohout C."/>
            <person name="Waligurski E."/>
            <person name="Pamer E.G."/>
        </authorList>
    </citation>
    <scope>NUCLEOTIDE SEQUENCE</scope>
    <source>
        <strain evidence="2">DFI.1.149</strain>
    </source>
</reference>
<dbReference type="EMBL" id="QRYW01000016">
    <property type="protein sequence ID" value="RGV26764.1"/>
    <property type="molecule type" value="Genomic_DNA"/>
</dbReference>